<dbReference type="PANTHER" id="PTHR45677">
    <property type="entry name" value="GLUTAMATE DECARBOXYLASE-RELATED"/>
    <property type="match status" value="1"/>
</dbReference>
<dbReference type="InterPro" id="IPR022517">
    <property type="entry name" value="Asp_decarboxylase_pyridox"/>
</dbReference>
<evidence type="ECO:0000256" key="4">
    <source>
        <dbReference type="ARBA" id="ARBA00022898"/>
    </source>
</evidence>
<dbReference type="Gene3D" id="3.90.1150.10">
    <property type="entry name" value="Aspartate Aminotransferase, domain 1"/>
    <property type="match status" value="1"/>
</dbReference>
<proteinExistence type="inferred from homology"/>
<dbReference type="SUPFAM" id="SSF53383">
    <property type="entry name" value="PLP-dependent transferases"/>
    <property type="match status" value="1"/>
</dbReference>
<sequence>MTGIKKSAQASVEAMYRVFTIPEAPDSTLSRIDQDISRNLAGFLQDHIVAVERDLADVEKNFSEYSVPEKPIFVSEQTQFLLDKLVANSVHTASPAFIGHMTSALPYFMLPLSKIMIALNQNLVKTETSKAFTPLERQVLGMIHRLVFEQDGSFYRKWMHNPRYALGAMCSGGTVANLTALWVARNHAFPAEGNFRGLQQEGLFRALKYYGYEGAAIVVSRRGHYSLSKAADILGLGRDALVTVATDSNNRIQIDALREKCLQLQKQKIKVIALCGVAGTTETGNVDPLEAMADIAREFGAHFHVDAAWGGPTLFSRRYRSLLKGIEKADSVTFDAHKQLYVPMGVGLVVFRDPSLASAVEHHAQYVIRKGSRDLGSTTLEGSRPGMAMLIHSGLKILAREGYELLIDTGIGKARTFAAMIDEAEDFELITRPELNILTYRYCPAQVRQALESADEMLAEKINTSLNRVTKFIQKTQRERGKAFVSRTRLEPDNYYNFPCIVFRVVLANPLTTADILSDILAEQRLLAGENGIADEMAILNNLAAGARARA</sequence>
<accession>A0A0H4IG43</accession>
<dbReference type="PATRIC" id="fig|330734.3.peg.3531"/>
<comment type="similarity">
    <text evidence="2 7">Belongs to the group II decarboxylase family.</text>
</comment>
<dbReference type="InterPro" id="IPR015424">
    <property type="entry name" value="PyrdxlP-dep_Trfase"/>
</dbReference>
<dbReference type="AlphaFoldDB" id="A0A0H4IG43"/>
<dbReference type="InterPro" id="IPR015422">
    <property type="entry name" value="PyrdxlP-dep_Trfase_small"/>
</dbReference>
<dbReference type="Gene3D" id="3.40.640.10">
    <property type="entry name" value="Type I PLP-dependent aspartate aminotransferase-like (Major domain)"/>
    <property type="match status" value="1"/>
</dbReference>
<evidence type="ECO:0000256" key="2">
    <source>
        <dbReference type="ARBA" id="ARBA00009533"/>
    </source>
</evidence>
<name>A0A0H4IG43_9GAMM</name>
<dbReference type="GO" id="GO:0016831">
    <property type="term" value="F:carboxy-lyase activity"/>
    <property type="evidence" value="ECO:0007669"/>
    <property type="project" value="UniProtKB-KW"/>
</dbReference>
<organism evidence="8 9">
    <name type="scientific">Marinobacter psychrophilus</name>
    <dbReference type="NCBI Taxonomy" id="330734"/>
    <lineage>
        <taxon>Bacteria</taxon>
        <taxon>Pseudomonadati</taxon>
        <taxon>Pseudomonadota</taxon>
        <taxon>Gammaproteobacteria</taxon>
        <taxon>Pseudomonadales</taxon>
        <taxon>Marinobacteraceae</taxon>
        <taxon>Marinobacter</taxon>
    </lineage>
</organism>
<dbReference type="Proteomes" id="UP000036406">
    <property type="component" value="Chromosome"/>
</dbReference>
<evidence type="ECO:0000313" key="8">
    <source>
        <dbReference type="EMBL" id="AKO53887.1"/>
    </source>
</evidence>
<dbReference type="GO" id="GO:0005737">
    <property type="term" value="C:cytoplasm"/>
    <property type="evidence" value="ECO:0007669"/>
    <property type="project" value="TreeGrafter"/>
</dbReference>
<keyword evidence="5 7" id="KW-0456">Lyase</keyword>
<dbReference type="InterPro" id="IPR015421">
    <property type="entry name" value="PyrdxlP-dep_Trfase_major"/>
</dbReference>
<evidence type="ECO:0000256" key="1">
    <source>
        <dbReference type="ARBA" id="ARBA00001933"/>
    </source>
</evidence>
<keyword evidence="9" id="KW-1185">Reference proteome</keyword>
<keyword evidence="3" id="KW-0210">Decarboxylase</keyword>
<dbReference type="PANTHER" id="PTHR45677:SF8">
    <property type="entry name" value="CYSTEINE SULFINIC ACID DECARBOXYLASE"/>
    <property type="match status" value="1"/>
</dbReference>
<dbReference type="NCBIfam" id="TIGR03799">
    <property type="entry name" value="NOD_PanD_pyr"/>
    <property type="match status" value="1"/>
</dbReference>
<evidence type="ECO:0000256" key="3">
    <source>
        <dbReference type="ARBA" id="ARBA00022793"/>
    </source>
</evidence>
<evidence type="ECO:0000256" key="7">
    <source>
        <dbReference type="RuleBase" id="RU000382"/>
    </source>
</evidence>
<evidence type="ECO:0000256" key="6">
    <source>
        <dbReference type="PIRSR" id="PIRSR602129-50"/>
    </source>
</evidence>
<dbReference type="STRING" id="330734.ABA45_16805"/>
<dbReference type="KEGG" id="mpq:ABA45_16805"/>
<evidence type="ECO:0000256" key="5">
    <source>
        <dbReference type="ARBA" id="ARBA00023239"/>
    </source>
</evidence>
<comment type="cofactor">
    <cofactor evidence="1 6 7">
        <name>pyridoxal 5'-phosphate</name>
        <dbReference type="ChEBI" id="CHEBI:597326"/>
    </cofactor>
</comment>
<evidence type="ECO:0000313" key="9">
    <source>
        <dbReference type="Proteomes" id="UP000036406"/>
    </source>
</evidence>
<dbReference type="InterPro" id="IPR002129">
    <property type="entry name" value="PyrdxlP-dep_de-COase"/>
</dbReference>
<reference evidence="8 9" key="1">
    <citation type="submission" date="2015-05" db="EMBL/GenBank/DDBJ databases">
        <title>Complete genome of Marinobacter psychrophilus strain 20041T isolated from sea-ice of the Canadian Basin.</title>
        <authorList>
            <person name="Song L."/>
            <person name="Ren L."/>
            <person name="Yu Y."/>
            <person name="Wang X."/>
        </authorList>
    </citation>
    <scope>NUCLEOTIDE SEQUENCE [LARGE SCALE GENOMIC DNA]</scope>
    <source>
        <strain evidence="8 9">20041</strain>
    </source>
</reference>
<dbReference type="FunFam" id="3.40.640.10:FF:000141">
    <property type="entry name" value="Glutamate decarboxylase"/>
    <property type="match status" value="1"/>
</dbReference>
<dbReference type="RefSeq" id="WP_048388076.1">
    <property type="nucleotide sequence ID" value="NZ_CP011494.1"/>
</dbReference>
<keyword evidence="4 6" id="KW-0663">Pyridoxal phosphate</keyword>
<feature type="modified residue" description="N6-(pyridoxal phosphate)lysine" evidence="6">
    <location>
        <position position="338"/>
    </location>
</feature>
<protein>
    <submittedName>
        <fullName evidence="8">Glutamate decarboxylase</fullName>
    </submittedName>
</protein>
<dbReference type="GO" id="GO:0030170">
    <property type="term" value="F:pyridoxal phosphate binding"/>
    <property type="evidence" value="ECO:0007669"/>
    <property type="project" value="InterPro"/>
</dbReference>
<dbReference type="EMBL" id="CP011494">
    <property type="protein sequence ID" value="AKO53887.1"/>
    <property type="molecule type" value="Genomic_DNA"/>
</dbReference>
<dbReference type="Pfam" id="PF00282">
    <property type="entry name" value="Pyridoxal_deC"/>
    <property type="match status" value="1"/>
</dbReference>
<dbReference type="GO" id="GO:0019752">
    <property type="term" value="P:carboxylic acid metabolic process"/>
    <property type="evidence" value="ECO:0007669"/>
    <property type="project" value="InterPro"/>
</dbReference>
<gene>
    <name evidence="8" type="ORF">ABA45_16805</name>
</gene>